<name>G2WYH9_VERDV</name>
<dbReference type="RefSeq" id="XP_009651609.1">
    <property type="nucleotide sequence ID" value="XM_009653314.1"/>
</dbReference>
<dbReference type="AlphaFoldDB" id="G2WYH9"/>
<feature type="region of interest" description="Disordered" evidence="1">
    <location>
        <begin position="1"/>
        <end position="36"/>
    </location>
</feature>
<organism evidence="2 3">
    <name type="scientific">Verticillium dahliae (strain VdLs.17 / ATCC MYA-4575 / FGSC 10137)</name>
    <name type="common">Verticillium wilt</name>
    <dbReference type="NCBI Taxonomy" id="498257"/>
    <lineage>
        <taxon>Eukaryota</taxon>
        <taxon>Fungi</taxon>
        <taxon>Dikarya</taxon>
        <taxon>Ascomycota</taxon>
        <taxon>Pezizomycotina</taxon>
        <taxon>Sordariomycetes</taxon>
        <taxon>Hypocreomycetidae</taxon>
        <taxon>Glomerellales</taxon>
        <taxon>Plectosphaerellaceae</taxon>
        <taxon>Verticillium</taxon>
    </lineage>
</organism>
<dbReference type="eggNOG" id="ENOG502RAB3">
    <property type="taxonomic scope" value="Eukaryota"/>
</dbReference>
<gene>
    <name evidence="2" type="ORF">VDAG_02661</name>
</gene>
<dbReference type="OrthoDB" id="10417010at2759"/>
<feature type="compositionally biased region" description="Basic and acidic residues" evidence="1">
    <location>
        <begin position="11"/>
        <end position="25"/>
    </location>
</feature>
<accession>G2WYH9</accession>
<dbReference type="HOGENOM" id="CLU_109936_0_0_1"/>
<dbReference type="EMBL" id="DS572698">
    <property type="protein sequence ID" value="EGY21137.1"/>
    <property type="molecule type" value="Genomic_DNA"/>
</dbReference>
<reference evidence="2 3" key="1">
    <citation type="submission" date="2008-03" db="EMBL/GenBank/DDBJ databases">
        <title>The Genome Sequence of Verticillium dahliae VdLs.17.</title>
        <authorList>
            <consortium name="The Broad Institute Genome Sequencing Platform"/>
            <person name="Ma L.-J.J."/>
            <person name="Klosterman S.J."/>
            <person name="Subbarao K."/>
            <person name="Dobinson K."/>
            <person name="Veronese P."/>
            <person name="Kang S."/>
            <person name="Gold S.E."/>
            <person name="Young S."/>
            <person name="Jaffe D."/>
            <person name="Gnerre S."/>
            <person name="Berlin A."/>
            <person name="Heiman D."/>
            <person name="Hepburn T."/>
            <person name="Sykes S."/>
            <person name="Alvarado L."/>
            <person name="Kodira C.D."/>
            <person name="Lander E."/>
            <person name="Galagan J."/>
            <person name="Nusbaum C."/>
            <person name="Birren B."/>
        </authorList>
    </citation>
    <scope>NUCLEOTIDE SEQUENCE [LARGE SCALE GENOMIC DNA]</scope>
    <source>
        <strain evidence="3">VdLs.17 / ATCC MYA-4575 / FGSC 10137</strain>
    </source>
</reference>
<dbReference type="GeneID" id="20704124"/>
<sequence length="219" mass="24481">MTDMLHCGQHSGDEHDPWTNEERVQPRRTRQHAGVKPERCTNHLLHETGQQVLWGTVRSEATVPVRGHSQVDMFRSHSPRSSLFALAILGLESSRLLVLALMRNRQQLSPTDLQGWKDVAARRWAMNRQDHGQSDLRGFSAGMWSVGNMPQASMGVRLCLTDQEPSIVTIPFLPANVLIRTRLLNADHAGPRFARYGAMPPAIVYETGQVKGPVCVCCD</sequence>
<dbReference type="KEGG" id="vda:VDAG_02661"/>
<evidence type="ECO:0000313" key="3">
    <source>
        <dbReference type="Proteomes" id="UP000001611"/>
    </source>
</evidence>
<keyword evidence="3" id="KW-1185">Reference proteome</keyword>
<evidence type="ECO:0000256" key="1">
    <source>
        <dbReference type="SAM" id="MobiDB-lite"/>
    </source>
</evidence>
<dbReference type="Proteomes" id="UP000001611">
    <property type="component" value="Chromosome 3"/>
</dbReference>
<dbReference type="OMA" id="NAYHAGP"/>
<proteinExistence type="predicted"/>
<dbReference type="InParanoid" id="G2WYH9"/>
<protein>
    <submittedName>
        <fullName evidence="2">Uncharacterized protein</fullName>
    </submittedName>
</protein>
<evidence type="ECO:0000313" key="2">
    <source>
        <dbReference type="EMBL" id="EGY21137.1"/>
    </source>
</evidence>